<reference evidence="2 3" key="1">
    <citation type="journal article" date="2016" name="Nat. Commun.">
        <title>Thousands of microbial genomes shed light on interconnected biogeochemical processes in an aquifer system.</title>
        <authorList>
            <person name="Anantharaman K."/>
            <person name="Brown C.T."/>
            <person name="Hug L.A."/>
            <person name="Sharon I."/>
            <person name="Castelle C.J."/>
            <person name="Probst A.J."/>
            <person name="Thomas B.C."/>
            <person name="Singh A."/>
            <person name="Wilkins M.J."/>
            <person name="Karaoz U."/>
            <person name="Brodie E.L."/>
            <person name="Williams K.H."/>
            <person name="Hubbard S.S."/>
            <person name="Banfield J.F."/>
        </authorList>
    </citation>
    <scope>NUCLEOTIDE SEQUENCE [LARGE SCALE GENOMIC DNA]</scope>
</reference>
<dbReference type="InterPro" id="IPR002716">
    <property type="entry name" value="PIN_dom"/>
</dbReference>
<dbReference type="GO" id="GO:0016075">
    <property type="term" value="P:rRNA catabolic process"/>
    <property type="evidence" value="ECO:0007669"/>
    <property type="project" value="TreeGrafter"/>
</dbReference>
<dbReference type="SUPFAM" id="SSF88723">
    <property type="entry name" value="PIN domain-like"/>
    <property type="match status" value="1"/>
</dbReference>
<dbReference type="EMBL" id="MFDT01000075">
    <property type="protein sequence ID" value="OGE64195.1"/>
    <property type="molecule type" value="Genomic_DNA"/>
</dbReference>
<gene>
    <name evidence="2" type="ORF">A3I48_03305</name>
</gene>
<name>A0A1F5MFR9_9BACT</name>
<dbReference type="Proteomes" id="UP000178859">
    <property type="component" value="Unassembled WGS sequence"/>
</dbReference>
<evidence type="ECO:0000313" key="2">
    <source>
        <dbReference type="EMBL" id="OGE64195.1"/>
    </source>
</evidence>
<feature type="domain" description="PIN" evidence="1">
    <location>
        <begin position="5"/>
        <end position="133"/>
    </location>
</feature>
<dbReference type="PANTHER" id="PTHR42188">
    <property type="entry name" value="23S RRNA-SPECIFIC ENDONUCLEASE VAPC20"/>
    <property type="match status" value="1"/>
</dbReference>
<evidence type="ECO:0000259" key="1">
    <source>
        <dbReference type="Pfam" id="PF01850"/>
    </source>
</evidence>
<comment type="caution">
    <text evidence="2">The sequence shown here is derived from an EMBL/GenBank/DDBJ whole genome shotgun (WGS) entry which is preliminary data.</text>
</comment>
<dbReference type="AlphaFoldDB" id="A0A1F5MFR9"/>
<dbReference type="PANTHER" id="PTHR42188:SF1">
    <property type="entry name" value="23S RRNA-SPECIFIC ENDONUCLEASE VAPC20"/>
    <property type="match status" value="1"/>
</dbReference>
<dbReference type="InterPro" id="IPR039018">
    <property type="entry name" value="VapC20-like"/>
</dbReference>
<dbReference type="Pfam" id="PF01850">
    <property type="entry name" value="PIN"/>
    <property type="match status" value="1"/>
</dbReference>
<organism evidence="2 3">
    <name type="scientific">Candidatus Daviesbacteria bacterium RIFCSPLOWO2_02_FULL_36_7</name>
    <dbReference type="NCBI Taxonomy" id="1797792"/>
    <lineage>
        <taxon>Bacteria</taxon>
        <taxon>Candidatus Daviesiibacteriota</taxon>
    </lineage>
</organism>
<protein>
    <recommendedName>
        <fullName evidence="1">PIN domain-containing protein</fullName>
    </recommendedName>
</protein>
<proteinExistence type="predicted"/>
<dbReference type="Gene3D" id="3.40.50.1010">
    <property type="entry name" value="5'-nuclease"/>
    <property type="match status" value="1"/>
</dbReference>
<dbReference type="GO" id="GO:0004521">
    <property type="term" value="F:RNA endonuclease activity"/>
    <property type="evidence" value="ECO:0007669"/>
    <property type="project" value="InterPro"/>
</dbReference>
<accession>A0A1F5MFR9</accession>
<dbReference type="InterPro" id="IPR029060">
    <property type="entry name" value="PIN-like_dom_sf"/>
</dbReference>
<evidence type="ECO:0000313" key="3">
    <source>
        <dbReference type="Proteomes" id="UP000178859"/>
    </source>
</evidence>
<sequence length="138" mass="15732">MTKAFIDTSAWISYSLSKQPKHSTIKSLIKQLIKDRVTICTSNDVVDETTTRLIYDANIKIAERFINLIREGVKSHSLAQLWVDEEIQKEAFGLVQKFSEHKLSLTDATTIILVNRFHIESVISLDSDFKKVGLRVLP</sequence>